<protein>
    <submittedName>
        <fullName evidence="1">VIR protein</fullName>
    </submittedName>
</protein>
<organism evidence="1">
    <name type="scientific">Plasmodium vivax</name>
    <name type="common">malaria parasite P. vivax</name>
    <dbReference type="NCBI Taxonomy" id="5855"/>
    <lineage>
        <taxon>Eukaryota</taxon>
        <taxon>Sar</taxon>
        <taxon>Alveolata</taxon>
        <taxon>Apicomplexa</taxon>
        <taxon>Aconoidasida</taxon>
        <taxon>Haemosporida</taxon>
        <taxon>Plasmodiidae</taxon>
        <taxon>Plasmodium</taxon>
        <taxon>Plasmodium (Plasmodium)</taxon>
    </lineage>
</organism>
<accession>A0A565A5V4</accession>
<feature type="non-terminal residue" evidence="1">
    <location>
        <position position="131"/>
    </location>
</feature>
<evidence type="ECO:0000313" key="1">
    <source>
        <dbReference type="EMBL" id="VVA00239.1"/>
    </source>
</evidence>
<dbReference type="EMBL" id="FLZR02000054">
    <property type="protein sequence ID" value="VVA00239.1"/>
    <property type="molecule type" value="Genomic_DNA"/>
</dbReference>
<sequence>MSCSSNEKIDRYDFSNNIDKYITEVKKIENPIPPNTPLTDCDEYSNIHSLGNKEKANILCNNFSRLNKFLVSIKSEIHNYCNFLNYWFNSELSQALFSKNDSISDVYIGMETYLYTNQEYSPLNCELCNIN</sequence>
<proteinExistence type="predicted"/>
<gene>
    <name evidence="1" type="ORF">PVP01_0009520</name>
</gene>
<dbReference type="AlphaFoldDB" id="A0A565A5V4"/>
<name>A0A565A5V4_PLAVI</name>
<dbReference type="Proteomes" id="UP000220605">
    <property type="component" value="Unassembled WGS sequence"/>
</dbReference>
<dbReference type="VEuPathDB" id="PlasmoDB:PVP01_0009520"/>
<reference evidence="1" key="1">
    <citation type="submission" date="2016-07" db="EMBL/GenBank/DDBJ databases">
        <authorList>
            <consortium name="Pathogen Informatics"/>
        </authorList>
    </citation>
    <scope>NUCLEOTIDE SEQUENCE</scope>
</reference>
<dbReference type="VEuPathDB" id="PlasmoDB:PVPAM_000040100"/>